<dbReference type="PANTHER" id="PTHR43489:SF3">
    <property type="entry name" value="XYLOSE ISOMERASE DOMAIN PROTEIN TIM BARREL"/>
    <property type="match status" value="1"/>
</dbReference>
<dbReference type="Pfam" id="PF01261">
    <property type="entry name" value="AP_endonuc_2"/>
    <property type="match status" value="1"/>
</dbReference>
<evidence type="ECO:0000256" key="1">
    <source>
        <dbReference type="ARBA" id="ARBA00023235"/>
    </source>
</evidence>
<dbReference type="OrthoDB" id="9786584at2"/>
<dbReference type="PANTHER" id="PTHR43489">
    <property type="entry name" value="ISOMERASE"/>
    <property type="match status" value="1"/>
</dbReference>
<accession>A0A5A5T6Z9</accession>
<keyword evidence="1" id="KW-0413">Isomerase</keyword>
<dbReference type="AlphaFoldDB" id="A0A5A5T6Z9"/>
<dbReference type="Gene3D" id="3.20.20.150">
    <property type="entry name" value="Divalent-metal-dependent TIM barrel enzymes"/>
    <property type="match status" value="1"/>
</dbReference>
<evidence type="ECO:0000313" key="4">
    <source>
        <dbReference type="Proteomes" id="UP000322530"/>
    </source>
</evidence>
<organism evidence="3 4">
    <name type="scientific">Dictyobacter arantiisoli</name>
    <dbReference type="NCBI Taxonomy" id="2014874"/>
    <lineage>
        <taxon>Bacteria</taxon>
        <taxon>Bacillati</taxon>
        <taxon>Chloroflexota</taxon>
        <taxon>Ktedonobacteria</taxon>
        <taxon>Ktedonobacterales</taxon>
        <taxon>Dictyobacteraceae</taxon>
        <taxon>Dictyobacter</taxon>
    </lineage>
</organism>
<reference evidence="3 4" key="1">
    <citation type="submission" date="2019-01" db="EMBL/GenBank/DDBJ databases">
        <title>Draft genome sequence of Dictyobacter sp. Uno17.</title>
        <authorList>
            <person name="Wang C.M."/>
            <person name="Zheng Y."/>
            <person name="Sakai Y."/>
            <person name="Abe K."/>
            <person name="Yokota A."/>
            <person name="Yabe S."/>
        </authorList>
    </citation>
    <scope>NUCLEOTIDE SEQUENCE [LARGE SCALE GENOMIC DNA]</scope>
    <source>
        <strain evidence="3 4">Uno17</strain>
    </source>
</reference>
<name>A0A5A5T6Z9_9CHLR</name>
<dbReference type="InterPro" id="IPR036237">
    <property type="entry name" value="Xyl_isomerase-like_sf"/>
</dbReference>
<keyword evidence="4" id="KW-1185">Reference proteome</keyword>
<sequence length="184" mass="20990">MRETIRLAEQWDIPNIIVFSGNRQGLEDRQGAEIAAEGLARLTRTAEDAGVTLIMELLNSKIDHKDYQCDRTAWGIEVCKMVNSPRVRLLYDIYHMQIMEGDIIRTINENHHYFAHYHTAGNPGRHELDENQEIQYPAIMRALLHTGYQGFVGQEFIPLGDPVAGLKQAFDLCNVSLEPELENV</sequence>
<comment type="caution">
    <text evidence="3">The sequence shown here is derived from an EMBL/GenBank/DDBJ whole genome shotgun (WGS) entry which is preliminary data.</text>
</comment>
<dbReference type="Proteomes" id="UP000322530">
    <property type="component" value="Unassembled WGS sequence"/>
</dbReference>
<dbReference type="RefSeq" id="WP_149400075.1">
    <property type="nucleotide sequence ID" value="NZ_BIXY01000005.1"/>
</dbReference>
<protein>
    <recommendedName>
        <fullName evidence="2">Xylose isomerase-like TIM barrel domain-containing protein</fullName>
    </recommendedName>
</protein>
<dbReference type="GO" id="GO:0016853">
    <property type="term" value="F:isomerase activity"/>
    <property type="evidence" value="ECO:0007669"/>
    <property type="project" value="UniProtKB-KW"/>
</dbReference>
<evidence type="ECO:0000259" key="2">
    <source>
        <dbReference type="Pfam" id="PF01261"/>
    </source>
</evidence>
<evidence type="ECO:0000313" key="3">
    <source>
        <dbReference type="EMBL" id="GCF07025.1"/>
    </source>
</evidence>
<dbReference type="InterPro" id="IPR013022">
    <property type="entry name" value="Xyl_isomerase-like_TIM-brl"/>
</dbReference>
<dbReference type="SUPFAM" id="SSF51658">
    <property type="entry name" value="Xylose isomerase-like"/>
    <property type="match status" value="1"/>
</dbReference>
<gene>
    <name evidence="3" type="ORF">KDI_05890</name>
</gene>
<feature type="domain" description="Xylose isomerase-like TIM barrel" evidence="2">
    <location>
        <begin position="1"/>
        <end position="164"/>
    </location>
</feature>
<dbReference type="EMBL" id="BIXY01000005">
    <property type="protein sequence ID" value="GCF07025.1"/>
    <property type="molecule type" value="Genomic_DNA"/>
</dbReference>
<proteinExistence type="predicted"/>
<dbReference type="InterPro" id="IPR050417">
    <property type="entry name" value="Sugar_Epim/Isomerase"/>
</dbReference>